<name>A0A834WRG8_9FABA</name>
<evidence type="ECO:0000313" key="2">
    <source>
        <dbReference type="Proteomes" id="UP000634136"/>
    </source>
</evidence>
<sequence length="61" mass="7228">MRKLLPKEKMKLQILRSGYGLREIREEDELTIAFADRDLNELDRSNRNRNRDLSLLLGQDA</sequence>
<accession>A0A834WRG8</accession>
<dbReference type="Proteomes" id="UP000634136">
    <property type="component" value="Unassembled WGS sequence"/>
</dbReference>
<dbReference type="EMBL" id="JAAIUW010000006">
    <property type="protein sequence ID" value="KAF7827044.1"/>
    <property type="molecule type" value="Genomic_DNA"/>
</dbReference>
<keyword evidence="2" id="KW-1185">Reference proteome</keyword>
<dbReference type="AlphaFoldDB" id="A0A834WRG8"/>
<proteinExistence type="predicted"/>
<organism evidence="1 2">
    <name type="scientific">Senna tora</name>
    <dbReference type="NCBI Taxonomy" id="362788"/>
    <lineage>
        <taxon>Eukaryota</taxon>
        <taxon>Viridiplantae</taxon>
        <taxon>Streptophyta</taxon>
        <taxon>Embryophyta</taxon>
        <taxon>Tracheophyta</taxon>
        <taxon>Spermatophyta</taxon>
        <taxon>Magnoliopsida</taxon>
        <taxon>eudicotyledons</taxon>
        <taxon>Gunneridae</taxon>
        <taxon>Pentapetalae</taxon>
        <taxon>rosids</taxon>
        <taxon>fabids</taxon>
        <taxon>Fabales</taxon>
        <taxon>Fabaceae</taxon>
        <taxon>Caesalpinioideae</taxon>
        <taxon>Cassia clade</taxon>
        <taxon>Senna</taxon>
    </lineage>
</organism>
<gene>
    <name evidence="1" type="ORF">G2W53_018208</name>
</gene>
<comment type="caution">
    <text evidence="1">The sequence shown here is derived from an EMBL/GenBank/DDBJ whole genome shotgun (WGS) entry which is preliminary data.</text>
</comment>
<protein>
    <submittedName>
        <fullName evidence="1">Uncharacterized protein</fullName>
    </submittedName>
</protein>
<reference evidence="1" key="1">
    <citation type="submission" date="2020-09" db="EMBL/GenBank/DDBJ databases">
        <title>Genome-Enabled Discovery of Anthraquinone Biosynthesis in Senna tora.</title>
        <authorList>
            <person name="Kang S.-H."/>
            <person name="Pandey R.P."/>
            <person name="Lee C.-M."/>
            <person name="Sim J.-S."/>
            <person name="Jeong J.-T."/>
            <person name="Choi B.-S."/>
            <person name="Jung M."/>
            <person name="Ginzburg D."/>
            <person name="Zhao K."/>
            <person name="Won S.Y."/>
            <person name="Oh T.-J."/>
            <person name="Yu Y."/>
            <person name="Kim N.-H."/>
            <person name="Lee O.R."/>
            <person name="Lee T.-H."/>
            <person name="Bashyal P."/>
            <person name="Kim T.-S."/>
            <person name="Lee W.-H."/>
            <person name="Kawkins C."/>
            <person name="Kim C.-K."/>
            <person name="Kim J.S."/>
            <person name="Ahn B.O."/>
            <person name="Rhee S.Y."/>
            <person name="Sohng J.K."/>
        </authorList>
    </citation>
    <scope>NUCLEOTIDE SEQUENCE</scope>
    <source>
        <tissue evidence="1">Leaf</tissue>
    </source>
</reference>
<evidence type="ECO:0000313" key="1">
    <source>
        <dbReference type="EMBL" id="KAF7827044.1"/>
    </source>
</evidence>